<dbReference type="AlphaFoldDB" id="A0A9P9KX02"/>
<organism evidence="1 2">
    <name type="scientific">Fusarium redolens</name>
    <dbReference type="NCBI Taxonomy" id="48865"/>
    <lineage>
        <taxon>Eukaryota</taxon>
        <taxon>Fungi</taxon>
        <taxon>Dikarya</taxon>
        <taxon>Ascomycota</taxon>
        <taxon>Pezizomycotina</taxon>
        <taxon>Sordariomycetes</taxon>
        <taxon>Hypocreomycetidae</taxon>
        <taxon>Hypocreales</taxon>
        <taxon>Nectriaceae</taxon>
        <taxon>Fusarium</taxon>
        <taxon>Fusarium redolens species complex</taxon>
    </lineage>
</organism>
<dbReference type="RefSeq" id="XP_046056916.1">
    <property type="nucleotide sequence ID" value="XM_046185797.1"/>
</dbReference>
<sequence length="134" mass="14843">MRPRKMALILIQNYLSHQILSLISQAQPLEPTCALGLVHAICGAAVSNKPGHSVKGGLECRDDHLLRTHIPFPVVWGIPSSLYGWLVSNPMPRSILAYFTPQSAQFCHPFQLSLYTYVPHFSQPTSFGSKLLSC</sequence>
<evidence type="ECO:0000313" key="2">
    <source>
        <dbReference type="Proteomes" id="UP000720189"/>
    </source>
</evidence>
<dbReference type="GeneID" id="70215751"/>
<accession>A0A9P9KX02</accession>
<keyword evidence="2" id="KW-1185">Reference proteome</keyword>
<dbReference type="Proteomes" id="UP000720189">
    <property type="component" value="Unassembled WGS sequence"/>
</dbReference>
<evidence type="ECO:0000313" key="1">
    <source>
        <dbReference type="EMBL" id="KAH7270148.1"/>
    </source>
</evidence>
<protein>
    <submittedName>
        <fullName evidence="1">Uncharacterized protein</fullName>
    </submittedName>
</protein>
<name>A0A9P9KX02_FUSRE</name>
<reference evidence="1" key="1">
    <citation type="journal article" date="2021" name="Nat. Commun.">
        <title>Genetic determinants of endophytism in the Arabidopsis root mycobiome.</title>
        <authorList>
            <person name="Mesny F."/>
            <person name="Miyauchi S."/>
            <person name="Thiergart T."/>
            <person name="Pickel B."/>
            <person name="Atanasova L."/>
            <person name="Karlsson M."/>
            <person name="Huettel B."/>
            <person name="Barry K.W."/>
            <person name="Haridas S."/>
            <person name="Chen C."/>
            <person name="Bauer D."/>
            <person name="Andreopoulos W."/>
            <person name="Pangilinan J."/>
            <person name="LaButti K."/>
            <person name="Riley R."/>
            <person name="Lipzen A."/>
            <person name="Clum A."/>
            <person name="Drula E."/>
            <person name="Henrissat B."/>
            <person name="Kohler A."/>
            <person name="Grigoriev I.V."/>
            <person name="Martin F.M."/>
            <person name="Hacquard S."/>
        </authorList>
    </citation>
    <scope>NUCLEOTIDE SEQUENCE</scope>
    <source>
        <strain evidence="1">MPI-CAGE-AT-0023</strain>
    </source>
</reference>
<gene>
    <name evidence="1" type="ORF">BKA55DRAFT_35042</name>
</gene>
<dbReference type="EMBL" id="JAGMUX010000001">
    <property type="protein sequence ID" value="KAH7270148.1"/>
    <property type="molecule type" value="Genomic_DNA"/>
</dbReference>
<proteinExistence type="predicted"/>
<comment type="caution">
    <text evidence="1">The sequence shown here is derived from an EMBL/GenBank/DDBJ whole genome shotgun (WGS) entry which is preliminary data.</text>
</comment>